<feature type="transmembrane region" description="Helical" evidence="2">
    <location>
        <begin position="194"/>
        <end position="214"/>
    </location>
</feature>
<accession>A0A6C0DK91</accession>
<name>A0A6C0DK91_9ZZZZ</name>
<keyword evidence="1" id="KW-0175">Coiled coil</keyword>
<dbReference type="EMBL" id="MN739633">
    <property type="protein sequence ID" value="QHT17348.1"/>
    <property type="molecule type" value="Genomic_DNA"/>
</dbReference>
<keyword evidence="2" id="KW-0472">Membrane</keyword>
<sequence>MGNGGSIDCPRTSAYIDNTLKPDQRNLSNQINNLNSEISVFQKNIDKYTKDNADLQNQISKMFTKSQLDAAVSSAIKPLQDQINSNNNTISALNAEKNRLTINRDNLLKQLNQERKIADDSLTIVNSEIGNSKYKSTNIVYDSNEKTYQYYNSIREQNDKLLDKSSTSKSENLTYDQKAFYQVERFDNVLKINYILYIVYYVFLIVLIGILFFVQTNMSIYYRIIIIVLLILYPFIIYTVEKMLYDAGSYTYSTINTNVYSNNY</sequence>
<keyword evidence="2" id="KW-1133">Transmembrane helix</keyword>
<feature type="coiled-coil region" evidence="1">
    <location>
        <begin position="24"/>
        <end position="65"/>
    </location>
</feature>
<organism evidence="3">
    <name type="scientific">viral metagenome</name>
    <dbReference type="NCBI Taxonomy" id="1070528"/>
    <lineage>
        <taxon>unclassified sequences</taxon>
        <taxon>metagenomes</taxon>
        <taxon>organismal metagenomes</taxon>
    </lineage>
</organism>
<dbReference type="AlphaFoldDB" id="A0A6C0DK91"/>
<evidence type="ECO:0000313" key="3">
    <source>
        <dbReference type="EMBL" id="QHT17348.1"/>
    </source>
</evidence>
<protein>
    <submittedName>
        <fullName evidence="3">Uncharacterized protein</fullName>
    </submittedName>
</protein>
<keyword evidence="2" id="KW-0812">Transmembrane</keyword>
<feature type="coiled-coil region" evidence="1">
    <location>
        <begin position="90"/>
        <end position="117"/>
    </location>
</feature>
<evidence type="ECO:0000256" key="2">
    <source>
        <dbReference type="SAM" id="Phobius"/>
    </source>
</evidence>
<reference evidence="3" key="1">
    <citation type="journal article" date="2020" name="Nature">
        <title>Giant virus diversity and host interactions through global metagenomics.</title>
        <authorList>
            <person name="Schulz F."/>
            <person name="Roux S."/>
            <person name="Paez-Espino D."/>
            <person name="Jungbluth S."/>
            <person name="Walsh D.A."/>
            <person name="Denef V.J."/>
            <person name="McMahon K.D."/>
            <person name="Konstantinidis K.T."/>
            <person name="Eloe-Fadrosh E.A."/>
            <person name="Kyrpides N.C."/>
            <person name="Woyke T."/>
        </authorList>
    </citation>
    <scope>NUCLEOTIDE SEQUENCE</scope>
    <source>
        <strain evidence="3">GVMAG-M-3300023174-24</strain>
    </source>
</reference>
<evidence type="ECO:0000256" key="1">
    <source>
        <dbReference type="SAM" id="Coils"/>
    </source>
</evidence>
<feature type="transmembrane region" description="Helical" evidence="2">
    <location>
        <begin position="220"/>
        <end position="240"/>
    </location>
</feature>
<proteinExistence type="predicted"/>